<feature type="domain" description="ABC transporter" evidence="8">
    <location>
        <begin position="342"/>
        <end position="578"/>
    </location>
</feature>
<keyword evidence="4 10" id="KW-0067">ATP-binding</keyword>
<dbReference type="PANTHER" id="PTHR43394">
    <property type="entry name" value="ATP-DEPENDENT PERMEASE MDL1, MITOCHONDRIAL"/>
    <property type="match status" value="1"/>
</dbReference>
<dbReference type="EMBL" id="BAABJZ010000023">
    <property type="protein sequence ID" value="GAA4882649.1"/>
    <property type="molecule type" value="Genomic_DNA"/>
</dbReference>
<dbReference type="InterPro" id="IPR003593">
    <property type="entry name" value="AAA+_ATPase"/>
</dbReference>
<evidence type="ECO:0000256" key="2">
    <source>
        <dbReference type="ARBA" id="ARBA00022692"/>
    </source>
</evidence>
<feature type="transmembrane region" description="Helical" evidence="7">
    <location>
        <begin position="142"/>
        <end position="159"/>
    </location>
</feature>
<keyword evidence="2 7" id="KW-0812">Transmembrane</keyword>
<protein>
    <submittedName>
        <fullName evidence="10">ABC transporter ATP-binding protein/permease</fullName>
    </submittedName>
</protein>
<dbReference type="PROSITE" id="PS00211">
    <property type="entry name" value="ABC_TRANSPORTER_1"/>
    <property type="match status" value="1"/>
</dbReference>
<evidence type="ECO:0000256" key="6">
    <source>
        <dbReference type="ARBA" id="ARBA00023136"/>
    </source>
</evidence>
<dbReference type="InterPro" id="IPR027417">
    <property type="entry name" value="P-loop_NTPase"/>
</dbReference>
<dbReference type="NCBIfam" id="TIGR02204">
    <property type="entry name" value="MsbA_rel"/>
    <property type="match status" value="1"/>
</dbReference>
<evidence type="ECO:0000256" key="7">
    <source>
        <dbReference type="SAM" id="Phobius"/>
    </source>
</evidence>
<dbReference type="InterPro" id="IPR036640">
    <property type="entry name" value="ABC1_TM_sf"/>
</dbReference>
<dbReference type="PROSITE" id="PS50929">
    <property type="entry name" value="ABC_TM1F"/>
    <property type="match status" value="1"/>
</dbReference>
<dbReference type="InterPro" id="IPR011527">
    <property type="entry name" value="ABC1_TM_dom"/>
</dbReference>
<dbReference type="InterPro" id="IPR017871">
    <property type="entry name" value="ABC_transporter-like_CS"/>
</dbReference>
<dbReference type="Gene3D" id="3.40.50.300">
    <property type="entry name" value="P-loop containing nucleotide triphosphate hydrolases"/>
    <property type="match status" value="1"/>
</dbReference>
<evidence type="ECO:0000256" key="3">
    <source>
        <dbReference type="ARBA" id="ARBA00022741"/>
    </source>
</evidence>
<accession>A0ABP9ENX9</accession>
<keyword evidence="3" id="KW-0547">Nucleotide-binding</keyword>
<comment type="subcellular location">
    <subcellularLocation>
        <location evidence="1">Cell membrane</location>
        <topology evidence="1">Multi-pass membrane protein</topology>
    </subcellularLocation>
</comment>
<feature type="domain" description="ABC transmembrane type-1" evidence="9">
    <location>
        <begin position="26"/>
        <end position="307"/>
    </location>
</feature>
<evidence type="ECO:0000256" key="4">
    <source>
        <dbReference type="ARBA" id="ARBA00022840"/>
    </source>
</evidence>
<sequence length="583" mass="63641">MKDRQSTAVTVWLWGYSKPYRWRVGGALLALLIASGAWLVLGQGVRFLIDDGFLSGNAAALNRMMLVVLAINLVGSVAVFVRFYLMSWLGERVCADIRRSVYEHLLRLSPNFFETARTGEVISRFTADTTVLQTVVGMSLSMALRSGLTLIGGVVMMAVTSWSLTLAVLVAVPVVLGPIFFFGRKVRRLAKASQDRVADLGATIDETLHEIQTVQSYGHEAIDRRRFAEQIEAVMDTASQRISYRSGLIAAVMILSVTAITLVSWVGAQDVLAGGISAGQLTAFMFYAVLVAGAVATISEVIGEIQKAAGASERLRELMAQTPELTKPTTPTPLSQPVRGQVQFQRLSFAYPSAPERTVLSQFELTIAPGERVAFVGPSGAGKSTLFQLLKLFYRPRSGQICLDGVDAWQCDPQQWRAQFALVPQEPVIFATSVLENVRYGRPEATLAEVERACQAARAEEFIAELPQGYDSYLGERGVRLSGGQKQRIAIARAILADRPVLLLDEATSALDAVNEIKVKEALETLMAGRTTLIIAHRLATVANADRLVVMERGQIRAVGQHETLMVQDPLYRELAQLQLMAG</sequence>
<feature type="transmembrane region" description="Helical" evidence="7">
    <location>
        <begin position="278"/>
        <end position="298"/>
    </location>
</feature>
<keyword evidence="6 7" id="KW-0472">Membrane</keyword>
<comment type="caution">
    <text evidence="10">The sequence shown here is derived from an EMBL/GenBank/DDBJ whole genome shotgun (WGS) entry which is preliminary data.</text>
</comment>
<evidence type="ECO:0000259" key="9">
    <source>
        <dbReference type="PROSITE" id="PS50929"/>
    </source>
</evidence>
<keyword evidence="11" id="KW-1185">Reference proteome</keyword>
<dbReference type="Pfam" id="PF00005">
    <property type="entry name" value="ABC_tran"/>
    <property type="match status" value="1"/>
</dbReference>
<dbReference type="SUPFAM" id="SSF90123">
    <property type="entry name" value="ABC transporter transmembrane region"/>
    <property type="match status" value="1"/>
</dbReference>
<feature type="transmembrane region" description="Helical" evidence="7">
    <location>
        <begin position="248"/>
        <end position="266"/>
    </location>
</feature>
<keyword evidence="5 7" id="KW-1133">Transmembrane helix</keyword>
<dbReference type="SUPFAM" id="SSF52540">
    <property type="entry name" value="P-loop containing nucleoside triphosphate hydrolases"/>
    <property type="match status" value="1"/>
</dbReference>
<evidence type="ECO:0000256" key="1">
    <source>
        <dbReference type="ARBA" id="ARBA00004651"/>
    </source>
</evidence>
<dbReference type="Proteomes" id="UP001499988">
    <property type="component" value="Unassembled WGS sequence"/>
</dbReference>
<evidence type="ECO:0000259" key="8">
    <source>
        <dbReference type="PROSITE" id="PS50893"/>
    </source>
</evidence>
<dbReference type="PROSITE" id="PS50893">
    <property type="entry name" value="ABC_TRANSPORTER_2"/>
    <property type="match status" value="1"/>
</dbReference>
<feature type="transmembrane region" description="Helical" evidence="7">
    <location>
        <begin position="165"/>
        <end position="183"/>
    </location>
</feature>
<proteinExistence type="predicted"/>
<dbReference type="InterPro" id="IPR039421">
    <property type="entry name" value="Type_1_exporter"/>
</dbReference>
<feature type="transmembrane region" description="Helical" evidence="7">
    <location>
        <begin position="66"/>
        <end position="85"/>
    </location>
</feature>
<dbReference type="Gene3D" id="1.20.1560.10">
    <property type="entry name" value="ABC transporter type 1, transmembrane domain"/>
    <property type="match status" value="1"/>
</dbReference>
<dbReference type="InterPro" id="IPR011918">
    <property type="entry name" value="ABC_MsbA_ATP-bd"/>
</dbReference>
<dbReference type="SMART" id="SM00382">
    <property type="entry name" value="AAA"/>
    <property type="match status" value="1"/>
</dbReference>
<evidence type="ECO:0000256" key="5">
    <source>
        <dbReference type="ARBA" id="ARBA00022989"/>
    </source>
</evidence>
<gene>
    <name evidence="10" type="ORF">GCM10023333_16090</name>
</gene>
<dbReference type="PANTHER" id="PTHR43394:SF1">
    <property type="entry name" value="ATP-BINDING CASSETTE SUB-FAMILY B MEMBER 10, MITOCHONDRIAL"/>
    <property type="match status" value="1"/>
</dbReference>
<dbReference type="GO" id="GO:0005524">
    <property type="term" value="F:ATP binding"/>
    <property type="evidence" value="ECO:0007669"/>
    <property type="project" value="UniProtKB-KW"/>
</dbReference>
<organism evidence="10 11">
    <name type="scientific">Ferrimonas pelagia</name>
    <dbReference type="NCBI Taxonomy" id="1177826"/>
    <lineage>
        <taxon>Bacteria</taxon>
        <taxon>Pseudomonadati</taxon>
        <taxon>Pseudomonadota</taxon>
        <taxon>Gammaproteobacteria</taxon>
        <taxon>Alteromonadales</taxon>
        <taxon>Ferrimonadaceae</taxon>
        <taxon>Ferrimonas</taxon>
    </lineage>
</organism>
<reference evidence="11" key="1">
    <citation type="journal article" date="2019" name="Int. J. Syst. Evol. Microbiol.">
        <title>The Global Catalogue of Microorganisms (GCM) 10K type strain sequencing project: providing services to taxonomists for standard genome sequencing and annotation.</title>
        <authorList>
            <consortium name="The Broad Institute Genomics Platform"/>
            <consortium name="The Broad Institute Genome Sequencing Center for Infectious Disease"/>
            <person name="Wu L."/>
            <person name="Ma J."/>
        </authorList>
    </citation>
    <scope>NUCLEOTIDE SEQUENCE [LARGE SCALE GENOMIC DNA]</scope>
    <source>
        <strain evidence="11">JCM 18401</strain>
    </source>
</reference>
<evidence type="ECO:0000313" key="11">
    <source>
        <dbReference type="Proteomes" id="UP001499988"/>
    </source>
</evidence>
<dbReference type="InterPro" id="IPR003439">
    <property type="entry name" value="ABC_transporter-like_ATP-bd"/>
</dbReference>
<name>A0ABP9ENX9_9GAMM</name>
<evidence type="ECO:0000313" key="10">
    <source>
        <dbReference type="EMBL" id="GAA4882649.1"/>
    </source>
</evidence>
<dbReference type="CDD" id="cd18575">
    <property type="entry name" value="ABC_6TM_bac_exporter_ABCB8_10_like"/>
    <property type="match status" value="1"/>
</dbReference>
<dbReference type="Pfam" id="PF00664">
    <property type="entry name" value="ABC_membrane"/>
    <property type="match status" value="1"/>
</dbReference>